<protein>
    <submittedName>
        <fullName evidence="1">Uncharacterized protein</fullName>
    </submittedName>
</protein>
<name>A0A382XDQ1_9ZZZZ</name>
<feature type="non-terminal residue" evidence="1">
    <location>
        <position position="34"/>
    </location>
</feature>
<dbReference type="EMBL" id="UINC01167022">
    <property type="protein sequence ID" value="SVD69287.1"/>
    <property type="molecule type" value="Genomic_DNA"/>
</dbReference>
<accession>A0A382XDQ1</accession>
<evidence type="ECO:0000313" key="1">
    <source>
        <dbReference type="EMBL" id="SVD69287.1"/>
    </source>
</evidence>
<proteinExistence type="predicted"/>
<dbReference type="AlphaFoldDB" id="A0A382XDQ1"/>
<reference evidence="1" key="1">
    <citation type="submission" date="2018-05" db="EMBL/GenBank/DDBJ databases">
        <authorList>
            <person name="Lanie J.A."/>
            <person name="Ng W.-L."/>
            <person name="Kazmierczak K.M."/>
            <person name="Andrzejewski T.M."/>
            <person name="Davidsen T.M."/>
            <person name="Wayne K.J."/>
            <person name="Tettelin H."/>
            <person name="Glass J.I."/>
            <person name="Rusch D."/>
            <person name="Podicherti R."/>
            <person name="Tsui H.-C.T."/>
            <person name="Winkler M.E."/>
        </authorList>
    </citation>
    <scope>NUCLEOTIDE SEQUENCE</scope>
</reference>
<organism evidence="1">
    <name type="scientific">marine metagenome</name>
    <dbReference type="NCBI Taxonomy" id="408172"/>
    <lineage>
        <taxon>unclassified sequences</taxon>
        <taxon>metagenomes</taxon>
        <taxon>ecological metagenomes</taxon>
    </lineage>
</organism>
<sequence>MKKNVKFLTERNFDVKLLINNLKKNSSSVIDVKD</sequence>
<gene>
    <name evidence="1" type="ORF">METZ01_LOCUS422141</name>
</gene>